<evidence type="ECO:0000313" key="3">
    <source>
        <dbReference type="Proteomes" id="UP001168528"/>
    </source>
</evidence>
<dbReference type="RefSeq" id="WP_302039169.1">
    <property type="nucleotide sequence ID" value="NZ_JAUKPO010000011.1"/>
</dbReference>
<dbReference type="InterPro" id="IPR012467">
    <property type="entry name" value="DUF1684"/>
</dbReference>
<dbReference type="PANTHER" id="PTHR41913:SF1">
    <property type="entry name" value="DUF1684 DOMAIN-CONTAINING PROTEIN"/>
    <property type="match status" value="1"/>
</dbReference>
<proteinExistence type="predicted"/>
<feature type="signal peptide" evidence="1">
    <location>
        <begin position="1"/>
        <end position="18"/>
    </location>
</feature>
<keyword evidence="1" id="KW-0732">Signal</keyword>
<reference evidence="2" key="1">
    <citation type="submission" date="2023-07" db="EMBL/GenBank/DDBJ databases">
        <title>The genome sequence of Rhodocytophaga aerolata KACC 12507.</title>
        <authorList>
            <person name="Zhang X."/>
        </authorList>
    </citation>
    <scope>NUCLEOTIDE SEQUENCE</scope>
    <source>
        <strain evidence="2">KACC 12507</strain>
    </source>
</reference>
<sequence>MKLFYLIFLMLSSYMATAQDSAGDAYIKEVQSSRKKKDLEFKRGEKSPVLPKDKRKFKGLQYFPVNPAYKVEATFVRDSSQAPFKMKTSTGRLPDYVKYGELHFTFSGNPHVLTVYQNLELIQKPEYKDYLFIPFMDETNGFDTYGGGRYLDFRIPGGSAVIIDFNQAYNPYCAYSPDYSCPIPPVENHLNVKIEAGEKSYK</sequence>
<dbReference type="PANTHER" id="PTHR41913">
    <property type="entry name" value="DUF1684 DOMAIN-CONTAINING PROTEIN"/>
    <property type="match status" value="1"/>
</dbReference>
<organism evidence="2 3">
    <name type="scientific">Rhodocytophaga aerolata</name>
    <dbReference type="NCBI Taxonomy" id="455078"/>
    <lineage>
        <taxon>Bacteria</taxon>
        <taxon>Pseudomonadati</taxon>
        <taxon>Bacteroidota</taxon>
        <taxon>Cytophagia</taxon>
        <taxon>Cytophagales</taxon>
        <taxon>Rhodocytophagaceae</taxon>
        <taxon>Rhodocytophaga</taxon>
    </lineage>
</organism>
<accession>A0ABT8R8E1</accession>
<feature type="chain" id="PRO_5045684031" evidence="1">
    <location>
        <begin position="19"/>
        <end position="202"/>
    </location>
</feature>
<gene>
    <name evidence="2" type="ORF">Q0590_18975</name>
</gene>
<evidence type="ECO:0000256" key="1">
    <source>
        <dbReference type="SAM" id="SignalP"/>
    </source>
</evidence>
<keyword evidence="3" id="KW-1185">Reference proteome</keyword>
<comment type="caution">
    <text evidence="2">The sequence shown here is derived from an EMBL/GenBank/DDBJ whole genome shotgun (WGS) entry which is preliminary data.</text>
</comment>
<dbReference type="EMBL" id="JAUKPO010000011">
    <property type="protein sequence ID" value="MDO1448367.1"/>
    <property type="molecule type" value="Genomic_DNA"/>
</dbReference>
<evidence type="ECO:0000313" key="2">
    <source>
        <dbReference type="EMBL" id="MDO1448367.1"/>
    </source>
</evidence>
<name>A0ABT8R8E1_9BACT</name>
<dbReference type="Proteomes" id="UP001168528">
    <property type="component" value="Unassembled WGS sequence"/>
</dbReference>
<dbReference type="Pfam" id="PF07920">
    <property type="entry name" value="DUF1684"/>
    <property type="match status" value="1"/>
</dbReference>
<protein>
    <submittedName>
        <fullName evidence="2">DUF1684 domain-containing protein</fullName>
    </submittedName>
</protein>